<protein>
    <submittedName>
        <fullName evidence="6">Metallo-beta-lactamase superfamily protein</fullName>
    </submittedName>
</protein>
<evidence type="ECO:0000256" key="3">
    <source>
        <dbReference type="ARBA" id="ARBA00022801"/>
    </source>
</evidence>
<reference evidence="6 7" key="1">
    <citation type="submission" date="2016-10" db="EMBL/GenBank/DDBJ databases">
        <authorList>
            <person name="de Groot N.N."/>
        </authorList>
    </citation>
    <scope>NUCLEOTIDE SEQUENCE [LARGE SCALE GENOMIC DNA]</scope>
    <source>
        <strain evidence="6 7">DSM 44993</strain>
    </source>
</reference>
<organism evidence="6 7">
    <name type="scientific">Amycolatopsis saalfeldensis</name>
    <dbReference type="NCBI Taxonomy" id="394193"/>
    <lineage>
        <taxon>Bacteria</taxon>
        <taxon>Bacillati</taxon>
        <taxon>Actinomycetota</taxon>
        <taxon>Actinomycetes</taxon>
        <taxon>Pseudonocardiales</taxon>
        <taxon>Pseudonocardiaceae</taxon>
        <taxon>Amycolatopsis</taxon>
    </lineage>
</organism>
<dbReference type="GO" id="GO:0016787">
    <property type="term" value="F:hydrolase activity"/>
    <property type="evidence" value="ECO:0007669"/>
    <property type="project" value="UniProtKB-KW"/>
</dbReference>
<dbReference type="STRING" id="394193.SAMN04489732_105303"/>
<evidence type="ECO:0000259" key="5">
    <source>
        <dbReference type="SMART" id="SM00849"/>
    </source>
</evidence>
<dbReference type="Pfam" id="PF00753">
    <property type="entry name" value="Lactamase_B"/>
    <property type="match status" value="1"/>
</dbReference>
<accession>A0A1H8WLA1</accession>
<keyword evidence="7" id="KW-1185">Reference proteome</keyword>
<dbReference type="OrthoDB" id="3196337at2"/>
<dbReference type="InterPro" id="IPR036866">
    <property type="entry name" value="RibonucZ/Hydroxyglut_hydro"/>
</dbReference>
<sequence>MRVHHLNCGTMRPVGGSLVDGRPGLFRRATLVCHCLLLETDTGLVLIETGMGSPAVIDPARWLGPGFLRQSNPLNRPEETAAAQIRALGLDPADVRDIVLTHLDLDHAGGLVDFPDARVHVHATELAALEAGERRYRPVQFSHGPQWISHAEAGESWFGFQAVRELPGVPDVALVPLAGHTRGHSGVAVDTGSGWLLNAGDSYFFHREIDEPAFIPAGLAIFEKHVQTLRGPRVENQRRLRELRRDHGGEVTIFASHDLTDFERLSQRSRL</sequence>
<comment type="similarity">
    <text evidence="1">Belongs to the metallo-beta-lactamase superfamily.</text>
</comment>
<dbReference type="EMBL" id="FOEF01000005">
    <property type="protein sequence ID" value="SEP28402.1"/>
    <property type="molecule type" value="Genomic_DNA"/>
</dbReference>
<evidence type="ECO:0000256" key="2">
    <source>
        <dbReference type="ARBA" id="ARBA00022723"/>
    </source>
</evidence>
<dbReference type="InterPro" id="IPR051013">
    <property type="entry name" value="MBL_superfamily_lactonases"/>
</dbReference>
<dbReference type="AlphaFoldDB" id="A0A1H8WLA1"/>
<dbReference type="Proteomes" id="UP000198582">
    <property type="component" value="Unassembled WGS sequence"/>
</dbReference>
<dbReference type="SMART" id="SM00849">
    <property type="entry name" value="Lactamase_B"/>
    <property type="match status" value="1"/>
</dbReference>
<dbReference type="PANTHER" id="PTHR42978">
    <property type="entry name" value="QUORUM-QUENCHING LACTONASE YTNP-RELATED-RELATED"/>
    <property type="match status" value="1"/>
</dbReference>
<dbReference type="CDD" id="cd07742">
    <property type="entry name" value="metallo-hydrolase-like_MBL-fold"/>
    <property type="match status" value="1"/>
</dbReference>
<dbReference type="InterPro" id="IPR001279">
    <property type="entry name" value="Metallo-B-lactamas"/>
</dbReference>
<evidence type="ECO:0000256" key="1">
    <source>
        <dbReference type="ARBA" id="ARBA00007749"/>
    </source>
</evidence>
<keyword evidence="3" id="KW-0378">Hydrolase</keyword>
<gene>
    <name evidence="6" type="ORF">SAMN04489732_105303</name>
</gene>
<evidence type="ECO:0000256" key="4">
    <source>
        <dbReference type="ARBA" id="ARBA00022833"/>
    </source>
</evidence>
<proteinExistence type="inferred from homology"/>
<evidence type="ECO:0000313" key="7">
    <source>
        <dbReference type="Proteomes" id="UP000198582"/>
    </source>
</evidence>
<keyword evidence="4" id="KW-0862">Zinc</keyword>
<dbReference type="RefSeq" id="WP_091617372.1">
    <property type="nucleotide sequence ID" value="NZ_FOEF01000005.1"/>
</dbReference>
<dbReference type="SUPFAM" id="SSF56281">
    <property type="entry name" value="Metallo-hydrolase/oxidoreductase"/>
    <property type="match status" value="1"/>
</dbReference>
<feature type="domain" description="Metallo-beta-lactamase" evidence="5">
    <location>
        <begin position="32"/>
        <end position="257"/>
    </location>
</feature>
<dbReference type="GO" id="GO:0046872">
    <property type="term" value="F:metal ion binding"/>
    <property type="evidence" value="ECO:0007669"/>
    <property type="project" value="UniProtKB-KW"/>
</dbReference>
<name>A0A1H8WLA1_9PSEU</name>
<dbReference type="Gene3D" id="3.60.15.10">
    <property type="entry name" value="Ribonuclease Z/Hydroxyacylglutathione hydrolase-like"/>
    <property type="match status" value="1"/>
</dbReference>
<keyword evidence="2" id="KW-0479">Metal-binding</keyword>
<dbReference type="PANTHER" id="PTHR42978:SF3">
    <property type="entry name" value="BLR3078 PROTEIN"/>
    <property type="match status" value="1"/>
</dbReference>
<evidence type="ECO:0000313" key="6">
    <source>
        <dbReference type="EMBL" id="SEP28402.1"/>
    </source>
</evidence>